<dbReference type="RefSeq" id="WP_144264294.1">
    <property type="nucleotide sequence ID" value="NZ_FTPL01000001.1"/>
</dbReference>
<accession>A0A1U7PNA9</accession>
<keyword evidence="2" id="KW-0804">Transcription</keyword>
<dbReference type="OrthoDB" id="3175596at2"/>
<organism evidence="3 4">
    <name type="scientific">Edaphobacillus lindanitolerans</name>
    <dbReference type="NCBI Taxonomy" id="550447"/>
    <lineage>
        <taxon>Bacteria</taxon>
        <taxon>Bacillati</taxon>
        <taxon>Bacillota</taxon>
        <taxon>Bacilli</taxon>
        <taxon>Bacillales</taxon>
        <taxon>Bacillaceae</taxon>
        <taxon>Edaphobacillus</taxon>
    </lineage>
</organism>
<dbReference type="EMBL" id="FTPL01000001">
    <property type="protein sequence ID" value="SIT73891.1"/>
    <property type="molecule type" value="Genomic_DNA"/>
</dbReference>
<evidence type="ECO:0000313" key="4">
    <source>
        <dbReference type="Proteomes" id="UP000187550"/>
    </source>
</evidence>
<keyword evidence="4" id="KW-1185">Reference proteome</keyword>
<dbReference type="InterPro" id="IPR050661">
    <property type="entry name" value="BglG_antiterminators"/>
</dbReference>
<dbReference type="PANTHER" id="PTHR30185">
    <property type="entry name" value="CRYPTIC BETA-GLUCOSIDE BGL OPERON ANTITERMINATOR"/>
    <property type="match status" value="1"/>
</dbReference>
<dbReference type="STRING" id="550447.SAMN05428946_1029"/>
<dbReference type="AlphaFoldDB" id="A0A1U7PNA9"/>
<evidence type="ECO:0000313" key="3">
    <source>
        <dbReference type="EMBL" id="SIT73891.1"/>
    </source>
</evidence>
<evidence type="ECO:0000256" key="1">
    <source>
        <dbReference type="ARBA" id="ARBA00023015"/>
    </source>
</evidence>
<gene>
    <name evidence="3" type="ORF">SAMN05428946_1029</name>
</gene>
<name>A0A1U7PNA9_9BACI</name>
<dbReference type="Proteomes" id="UP000187550">
    <property type="component" value="Unassembled WGS sequence"/>
</dbReference>
<keyword evidence="1" id="KW-0805">Transcription regulation</keyword>
<protein>
    <submittedName>
        <fullName evidence="3">Transcriptional antiterminator, BglG family</fullName>
    </submittedName>
</protein>
<reference evidence="4" key="1">
    <citation type="submission" date="2017-01" db="EMBL/GenBank/DDBJ databases">
        <authorList>
            <person name="Varghese N."/>
            <person name="Submissions S."/>
        </authorList>
    </citation>
    <scope>NUCLEOTIDE SEQUENCE [LARGE SCALE GENOMIC DNA]</scope>
    <source>
        <strain evidence="4">MNA4</strain>
    </source>
</reference>
<evidence type="ECO:0000256" key="2">
    <source>
        <dbReference type="ARBA" id="ARBA00023163"/>
    </source>
</evidence>
<dbReference type="PANTHER" id="PTHR30185:SF18">
    <property type="entry name" value="TRANSCRIPTIONAL REGULATOR MTLR"/>
    <property type="match status" value="1"/>
</dbReference>
<proteinExistence type="predicted"/>
<dbReference type="Gene3D" id="3.40.50.2300">
    <property type="match status" value="1"/>
</dbReference>
<sequence>MVDKVPIPKRQYDILCDLEEATGWLTQTELGQRNGCSYKTIQNELTAIRSVLPHHWTIHSRRGVGLRLELPPDETISSTFIIEEHNRLSDILHLLLNGSAYTLQQLSERLFMNPNSVLSLVSLAEDHVRPFHLEIRRRPFSLKGSEGYKRLLAYDLSMKKNGIPSLYTKGNRTDGCLLNNYLTEHHGVRLTNYGLNAFLHFYEISRARVEAGFHADELPFSFGDRVRQYPFFKELDGFFGLLEELHGEPLPEKERIYVFLALMMTEFELTSANGWHTAEALKQHRDYNEFAGFLDVLSAQLNFMNRTDDLMIFHIFSIFQIAKLRSIVPELQYMHQDSVLRIFIEKNKKLYDQLEMLCNNWSALGGFPFHRTCIASLTILLAHELIQREKVNVLLIFSRSFVFSRYVKSILTDHFGGKASFRIQAVSDLPQPFHFTSDIDLIITDTDLPDYPTEDVFLVGNFLTEKDLLMIADAIERKRGLVAEV</sequence>